<comment type="caution">
    <text evidence="2">The sequence shown here is derived from an EMBL/GenBank/DDBJ whole genome shotgun (WGS) entry which is preliminary data.</text>
</comment>
<sequence>MFLPVRKCGNWPKNFNNQLICQSEFPVYLFSVLNQQQNSYICAGNLKKSSTMKFFPHFPKVSFAVIIICFLLPFVTVKCNKYEIAKLNGIDLVTGYEVGADSDQPQKFDPNIFILGSLVLAVAGLVMAFLKFRGNKIASLVVSILGLASLVYFYFNIRQDIPSDGTIVIIISMGIGYYLTTIGFLLNSLYFGYQLSLKKEIIEAEAKNVEPE</sequence>
<keyword evidence="1" id="KW-0812">Transmembrane</keyword>
<accession>A0A644WII2</accession>
<evidence type="ECO:0000313" key="2">
    <source>
        <dbReference type="EMBL" id="MPM03377.1"/>
    </source>
</evidence>
<feature type="transmembrane region" description="Helical" evidence="1">
    <location>
        <begin position="112"/>
        <end position="130"/>
    </location>
</feature>
<keyword evidence="1" id="KW-1133">Transmembrane helix</keyword>
<feature type="transmembrane region" description="Helical" evidence="1">
    <location>
        <begin position="57"/>
        <end position="77"/>
    </location>
</feature>
<feature type="transmembrane region" description="Helical" evidence="1">
    <location>
        <begin position="137"/>
        <end position="155"/>
    </location>
</feature>
<dbReference type="EMBL" id="VSSQ01000948">
    <property type="protein sequence ID" value="MPM03377.1"/>
    <property type="molecule type" value="Genomic_DNA"/>
</dbReference>
<organism evidence="2">
    <name type="scientific">bioreactor metagenome</name>
    <dbReference type="NCBI Taxonomy" id="1076179"/>
    <lineage>
        <taxon>unclassified sequences</taxon>
        <taxon>metagenomes</taxon>
        <taxon>ecological metagenomes</taxon>
    </lineage>
</organism>
<keyword evidence="1" id="KW-0472">Membrane</keyword>
<dbReference type="AlphaFoldDB" id="A0A644WII2"/>
<reference evidence="2" key="1">
    <citation type="submission" date="2019-08" db="EMBL/GenBank/DDBJ databases">
        <authorList>
            <person name="Kucharzyk K."/>
            <person name="Murdoch R.W."/>
            <person name="Higgins S."/>
            <person name="Loffler F."/>
        </authorList>
    </citation>
    <scope>NUCLEOTIDE SEQUENCE</scope>
</reference>
<protein>
    <submittedName>
        <fullName evidence="2">Uncharacterized protein</fullName>
    </submittedName>
</protein>
<name>A0A644WII2_9ZZZZ</name>
<feature type="transmembrane region" description="Helical" evidence="1">
    <location>
        <begin position="167"/>
        <end position="191"/>
    </location>
</feature>
<evidence type="ECO:0000256" key="1">
    <source>
        <dbReference type="SAM" id="Phobius"/>
    </source>
</evidence>
<gene>
    <name evidence="2" type="ORF">SDC9_49643</name>
</gene>
<proteinExistence type="predicted"/>